<dbReference type="Pfam" id="PF03486">
    <property type="entry name" value="HI0933_like"/>
    <property type="match status" value="1"/>
</dbReference>
<dbReference type="Gene3D" id="3.50.50.60">
    <property type="entry name" value="FAD/NAD(P)-binding domain"/>
    <property type="match status" value="1"/>
</dbReference>
<protein>
    <submittedName>
        <fullName evidence="6">TIGR03862 family flavoprotein</fullName>
    </submittedName>
</protein>
<keyword evidence="2" id="KW-0285">Flavoprotein</keyword>
<comment type="caution">
    <text evidence="6">The sequence shown here is derived from an EMBL/GenBank/DDBJ whole genome shotgun (WGS) entry which is preliminary data.</text>
</comment>
<dbReference type="Proteomes" id="UP001596056">
    <property type="component" value="Unassembled WGS sequence"/>
</dbReference>
<accession>A0ABW0SAM3</accession>
<feature type="domain" description="RsdA/BaiN/AoA(So)-like Rossmann fold-like" evidence="4">
    <location>
        <begin position="19"/>
        <end position="398"/>
    </location>
</feature>
<dbReference type="InterPro" id="IPR022460">
    <property type="entry name" value="Flavoprotein_PP4765"/>
</dbReference>
<gene>
    <name evidence="6" type="ORF">ACFPOC_05610</name>
</gene>
<evidence type="ECO:0000313" key="6">
    <source>
        <dbReference type="EMBL" id="MFC5565896.1"/>
    </source>
</evidence>
<dbReference type="InterPro" id="IPR023166">
    <property type="entry name" value="BaiN-like_dom_sf"/>
</dbReference>
<dbReference type="Gene3D" id="2.40.30.10">
    <property type="entry name" value="Translation factors"/>
    <property type="match status" value="1"/>
</dbReference>
<evidence type="ECO:0000313" key="7">
    <source>
        <dbReference type="Proteomes" id="UP001596056"/>
    </source>
</evidence>
<dbReference type="Pfam" id="PF22780">
    <property type="entry name" value="HI0933_like_1st"/>
    <property type="match status" value="1"/>
</dbReference>
<evidence type="ECO:0000259" key="5">
    <source>
        <dbReference type="Pfam" id="PF22780"/>
    </source>
</evidence>
<organism evidence="6 7">
    <name type="scientific">Rubellimicrobium aerolatum</name>
    <dbReference type="NCBI Taxonomy" id="490979"/>
    <lineage>
        <taxon>Bacteria</taxon>
        <taxon>Pseudomonadati</taxon>
        <taxon>Pseudomonadota</taxon>
        <taxon>Alphaproteobacteria</taxon>
        <taxon>Rhodobacterales</taxon>
        <taxon>Roseobacteraceae</taxon>
        <taxon>Rubellimicrobium</taxon>
    </lineage>
</organism>
<dbReference type="InterPro" id="IPR057661">
    <property type="entry name" value="RsdA/BaiN/AoA(So)_Rossmann"/>
</dbReference>
<sequence>MTPTDPPALDLPGIWPGALVVGGGPAGLAAAEVLAGAGWPVLVAEAMPSPARKLLMAGKSGLNITKAEGPAAFRAAYDAGAGVPPALGAALDAFGPGEVVAWMRGLGQEAVTGSTGRVFPVAWKASPLLRAWLARLGAGGVEMRTRWRWEGFAGDASQFLTPEGPRLVRAGATVLAMGGASWRRLGSDGAWAAHLAGAHPGSVAPFAPANVGLVVDWSPHMARHFGEPVKGAAWSAGGLASRGEVVVSARGLEGGGLYPLSRPLREGAALRVDLFPDLPEEALRRRLGAAGKESLANRLRKRLGLEGARAALAQEWGRPWPADLAPLLKALPARHGGVRPLDEAISTAGGLRFGGLTEGLMLRDRPGVFAAGEMLDWEAPTGGYLLTACLATGRAAGRAAADWLGRAGAG</sequence>
<dbReference type="InterPro" id="IPR004792">
    <property type="entry name" value="BaiN-like"/>
</dbReference>
<dbReference type="PANTHER" id="PTHR42887">
    <property type="entry name" value="OS12G0638800 PROTEIN"/>
    <property type="match status" value="1"/>
</dbReference>
<dbReference type="SUPFAM" id="SSF160996">
    <property type="entry name" value="HI0933 insert domain-like"/>
    <property type="match status" value="1"/>
</dbReference>
<keyword evidence="7" id="KW-1185">Reference proteome</keyword>
<dbReference type="NCBIfam" id="TIGR00275">
    <property type="entry name" value="aminoacetone oxidase family FAD-binding enzyme"/>
    <property type="match status" value="1"/>
</dbReference>
<proteinExistence type="predicted"/>
<feature type="domain" description="RsdA/BaiN/AoA(So)-like insert" evidence="5">
    <location>
        <begin position="208"/>
        <end position="346"/>
    </location>
</feature>
<name>A0ABW0SAM3_9RHOB</name>
<dbReference type="InterPro" id="IPR055178">
    <property type="entry name" value="RsdA/BaiN/AoA(So)-like_dom"/>
</dbReference>
<evidence type="ECO:0000256" key="2">
    <source>
        <dbReference type="ARBA" id="ARBA00022630"/>
    </source>
</evidence>
<dbReference type="RefSeq" id="WP_342454132.1">
    <property type="nucleotide sequence ID" value="NZ_JAGGJP010000003.1"/>
</dbReference>
<keyword evidence="3" id="KW-0274">FAD</keyword>
<evidence type="ECO:0000259" key="4">
    <source>
        <dbReference type="Pfam" id="PF03486"/>
    </source>
</evidence>
<dbReference type="EMBL" id="JBHSNA010000003">
    <property type="protein sequence ID" value="MFC5565896.1"/>
    <property type="molecule type" value="Genomic_DNA"/>
</dbReference>
<dbReference type="SUPFAM" id="SSF51905">
    <property type="entry name" value="FAD/NAD(P)-binding domain"/>
    <property type="match status" value="1"/>
</dbReference>
<evidence type="ECO:0000256" key="3">
    <source>
        <dbReference type="ARBA" id="ARBA00022827"/>
    </source>
</evidence>
<evidence type="ECO:0000256" key="1">
    <source>
        <dbReference type="ARBA" id="ARBA00001974"/>
    </source>
</evidence>
<reference evidence="7" key="1">
    <citation type="journal article" date="2019" name="Int. J. Syst. Evol. Microbiol.">
        <title>The Global Catalogue of Microorganisms (GCM) 10K type strain sequencing project: providing services to taxonomists for standard genome sequencing and annotation.</title>
        <authorList>
            <consortium name="The Broad Institute Genomics Platform"/>
            <consortium name="The Broad Institute Genome Sequencing Center for Infectious Disease"/>
            <person name="Wu L."/>
            <person name="Ma J."/>
        </authorList>
    </citation>
    <scope>NUCLEOTIDE SEQUENCE [LARGE SCALE GENOMIC DNA]</scope>
    <source>
        <strain evidence="7">KACC 11588</strain>
    </source>
</reference>
<dbReference type="PANTHER" id="PTHR42887:SF1">
    <property type="entry name" value="BLR3961 PROTEIN"/>
    <property type="match status" value="1"/>
</dbReference>
<dbReference type="Gene3D" id="1.10.8.260">
    <property type="entry name" value="HI0933 insert domain-like"/>
    <property type="match status" value="1"/>
</dbReference>
<dbReference type="NCBIfam" id="TIGR03862">
    <property type="entry name" value="flavo_PP4765"/>
    <property type="match status" value="1"/>
</dbReference>
<comment type="cofactor">
    <cofactor evidence="1">
        <name>FAD</name>
        <dbReference type="ChEBI" id="CHEBI:57692"/>
    </cofactor>
</comment>
<dbReference type="InterPro" id="IPR036188">
    <property type="entry name" value="FAD/NAD-bd_sf"/>
</dbReference>